<dbReference type="AlphaFoldDB" id="A0ABD2WJZ7"/>
<gene>
    <name evidence="1" type="ORF">TKK_012109</name>
</gene>
<keyword evidence="2" id="KW-1185">Reference proteome</keyword>
<evidence type="ECO:0000313" key="1">
    <source>
        <dbReference type="EMBL" id="KAL3393427.1"/>
    </source>
</evidence>
<dbReference type="EMBL" id="JBJJXI010000097">
    <property type="protein sequence ID" value="KAL3393427.1"/>
    <property type="molecule type" value="Genomic_DNA"/>
</dbReference>
<accession>A0ABD2WJZ7</accession>
<proteinExistence type="predicted"/>
<dbReference type="Proteomes" id="UP001627154">
    <property type="component" value="Unassembled WGS sequence"/>
</dbReference>
<comment type="caution">
    <text evidence="1">The sequence shown here is derived from an EMBL/GenBank/DDBJ whole genome shotgun (WGS) entry which is preliminary data.</text>
</comment>
<reference evidence="1 2" key="1">
    <citation type="journal article" date="2024" name="bioRxiv">
        <title>A reference genome for Trichogramma kaykai: A tiny desert-dwelling parasitoid wasp with competing sex-ratio distorters.</title>
        <authorList>
            <person name="Culotta J."/>
            <person name="Lindsey A.R."/>
        </authorList>
    </citation>
    <scope>NUCLEOTIDE SEQUENCE [LARGE SCALE GENOMIC DNA]</scope>
    <source>
        <strain evidence="1 2">KSX58</strain>
    </source>
</reference>
<protein>
    <submittedName>
        <fullName evidence="1">Uncharacterized protein</fullName>
    </submittedName>
</protein>
<sequence>MRNYSNLLFFIALSTLDKKILMEHLDEFPSSEQNINSNYSKSKSDLGKTFNGDGQTSIKLLILKKCNYLLISEPFQEDIHNNQLYNLNEFSINKLSSESHKIATNINKRYAYPK</sequence>
<name>A0ABD2WJZ7_9HYME</name>
<evidence type="ECO:0000313" key="2">
    <source>
        <dbReference type="Proteomes" id="UP001627154"/>
    </source>
</evidence>
<organism evidence="1 2">
    <name type="scientific">Trichogramma kaykai</name>
    <dbReference type="NCBI Taxonomy" id="54128"/>
    <lineage>
        <taxon>Eukaryota</taxon>
        <taxon>Metazoa</taxon>
        <taxon>Ecdysozoa</taxon>
        <taxon>Arthropoda</taxon>
        <taxon>Hexapoda</taxon>
        <taxon>Insecta</taxon>
        <taxon>Pterygota</taxon>
        <taxon>Neoptera</taxon>
        <taxon>Endopterygota</taxon>
        <taxon>Hymenoptera</taxon>
        <taxon>Apocrita</taxon>
        <taxon>Proctotrupomorpha</taxon>
        <taxon>Chalcidoidea</taxon>
        <taxon>Trichogrammatidae</taxon>
        <taxon>Trichogramma</taxon>
    </lineage>
</organism>